<evidence type="ECO:0000313" key="3">
    <source>
        <dbReference type="Proteomes" id="UP000810292"/>
    </source>
</evidence>
<reference evidence="2" key="1">
    <citation type="submission" date="2020-10" db="EMBL/GenBank/DDBJ databases">
        <authorList>
            <person name="Gilroy R."/>
        </authorList>
    </citation>
    <scope>NUCLEOTIDE SEQUENCE</scope>
    <source>
        <strain evidence="2">14700</strain>
    </source>
</reference>
<dbReference type="GO" id="GO:0005524">
    <property type="term" value="F:ATP binding"/>
    <property type="evidence" value="ECO:0007669"/>
    <property type="project" value="UniProtKB-KW"/>
</dbReference>
<feature type="domain" description="ABC transporter" evidence="1">
    <location>
        <begin position="7"/>
        <end position="45"/>
    </location>
</feature>
<dbReference type="EMBL" id="JADIMF010000078">
    <property type="protein sequence ID" value="MBO8469150.1"/>
    <property type="molecule type" value="Genomic_DNA"/>
</dbReference>
<dbReference type="GO" id="GO:0015421">
    <property type="term" value="F:ABC-type oligopeptide transporter activity"/>
    <property type="evidence" value="ECO:0007669"/>
    <property type="project" value="TreeGrafter"/>
</dbReference>
<comment type="caution">
    <text evidence="2">The sequence shown here is derived from an EMBL/GenBank/DDBJ whole genome shotgun (WGS) entry which is preliminary data.</text>
</comment>
<dbReference type="AlphaFoldDB" id="A0A9D9IBK8"/>
<name>A0A9D9IBK8_9SPIO</name>
<keyword evidence="2" id="KW-0547">Nucleotide-binding</keyword>
<dbReference type="GO" id="GO:0016887">
    <property type="term" value="F:ATP hydrolysis activity"/>
    <property type="evidence" value="ECO:0007669"/>
    <property type="project" value="InterPro"/>
</dbReference>
<dbReference type="Pfam" id="PF00005">
    <property type="entry name" value="ABC_tran"/>
    <property type="match status" value="1"/>
</dbReference>
<feature type="non-terminal residue" evidence="2">
    <location>
        <position position="1"/>
    </location>
</feature>
<dbReference type="SUPFAM" id="SSF52540">
    <property type="entry name" value="P-loop containing nucleoside triphosphate hydrolases"/>
    <property type="match status" value="1"/>
</dbReference>
<gene>
    <name evidence="2" type="ORF">IAA72_05140</name>
</gene>
<dbReference type="InterPro" id="IPR027417">
    <property type="entry name" value="P-loop_NTPase"/>
</dbReference>
<reference evidence="2" key="2">
    <citation type="journal article" date="2021" name="PeerJ">
        <title>Extensive microbial diversity within the chicken gut microbiome revealed by metagenomics and culture.</title>
        <authorList>
            <person name="Gilroy R."/>
            <person name="Ravi A."/>
            <person name="Getino M."/>
            <person name="Pursley I."/>
            <person name="Horton D.L."/>
            <person name="Alikhan N.F."/>
            <person name="Baker D."/>
            <person name="Gharbi K."/>
            <person name="Hall N."/>
            <person name="Watson M."/>
            <person name="Adriaenssens E.M."/>
            <person name="Foster-Nyarko E."/>
            <person name="Jarju S."/>
            <person name="Secka A."/>
            <person name="Antonio M."/>
            <person name="Oren A."/>
            <person name="Chaudhuri R.R."/>
            <person name="La Ragione R."/>
            <person name="Hildebrand F."/>
            <person name="Pallen M.J."/>
        </authorList>
    </citation>
    <scope>NUCLEOTIDE SEQUENCE</scope>
    <source>
        <strain evidence="2">14700</strain>
    </source>
</reference>
<protein>
    <submittedName>
        <fullName evidence="2">ATP-binding cassette domain-containing protein</fullName>
    </submittedName>
</protein>
<evidence type="ECO:0000313" key="2">
    <source>
        <dbReference type="EMBL" id="MBO8469150.1"/>
    </source>
</evidence>
<dbReference type="PANTHER" id="PTHR43394">
    <property type="entry name" value="ATP-DEPENDENT PERMEASE MDL1, MITOCHONDRIAL"/>
    <property type="match status" value="1"/>
</dbReference>
<proteinExistence type="predicted"/>
<dbReference type="Gene3D" id="3.40.50.300">
    <property type="entry name" value="P-loop containing nucleotide triphosphate hydrolases"/>
    <property type="match status" value="1"/>
</dbReference>
<dbReference type="GO" id="GO:0090374">
    <property type="term" value="P:oligopeptide export from mitochondrion"/>
    <property type="evidence" value="ECO:0007669"/>
    <property type="project" value="TreeGrafter"/>
</dbReference>
<sequence length="128" mass="14110">KLPDGINTVLGSGGIYLSGGETQRIAIARTILKDSPVIILDEATAFADPDNEIKVQKAFSSMLDGRTVIMIAHRLSSITDADRIYVLSDGEIREDGTFNELLEKNGLFSQMWNDYQSSVEWKVGKEAM</sequence>
<dbReference type="InterPro" id="IPR003439">
    <property type="entry name" value="ABC_transporter-like_ATP-bd"/>
</dbReference>
<dbReference type="Proteomes" id="UP000810292">
    <property type="component" value="Unassembled WGS sequence"/>
</dbReference>
<accession>A0A9D9IBK8</accession>
<organism evidence="2 3">
    <name type="scientific">Candidatus Ornithospirochaeta stercoravium</name>
    <dbReference type="NCBI Taxonomy" id="2840897"/>
    <lineage>
        <taxon>Bacteria</taxon>
        <taxon>Pseudomonadati</taxon>
        <taxon>Spirochaetota</taxon>
        <taxon>Spirochaetia</taxon>
        <taxon>Spirochaetales</taxon>
        <taxon>Spirochaetaceae</taxon>
        <taxon>Spirochaetaceae incertae sedis</taxon>
        <taxon>Candidatus Ornithospirochaeta</taxon>
    </lineage>
</organism>
<dbReference type="PANTHER" id="PTHR43394:SF1">
    <property type="entry name" value="ATP-BINDING CASSETTE SUB-FAMILY B MEMBER 10, MITOCHONDRIAL"/>
    <property type="match status" value="1"/>
</dbReference>
<dbReference type="InterPro" id="IPR039421">
    <property type="entry name" value="Type_1_exporter"/>
</dbReference>
<keyword evidence="2" id="KW-0067">ATP-binding</keyword>
<evidence type="ECO:0000259" key="1">
    <source>
        <dbReference type="Pfam" id="PF00005"/>
    </source>
</evidence>